<keyword evidence="3" id="KW-0378">Hydrolase</keyword>
<dbReference type="PANTHER" id="PTHR32060">
    <property type="entry name" value="TAIL-SPECIFIC PROTEASE"/>
    <property type="match status" value="1"/>
</dbReference>
<reference evidence="6" key="1">
    <citation type="journal article" date="2014" name="Int. J. Syst. Evol. Microbiol.">
        <title>Complete genome sequence of Corynebacterium casei LMG S-19264T (=DSM 44701T), isolated from a smear-ripened cheese.</title>
        <authorList>
            <consortium name="US DOE Joint Genome Institute (JGI-PGF)"/>
            <person name="Walter F."/>
            <person name="Albersmeier A."/>
            <person name="Kalinowski J."/>
            <person name="Ruckert C."/>
        </authorList>
    </citation>
    <scope>NUCLEOTIDE SEQUENCE</scope>
    <source>
        <strain evidence="6">CGMCC 1.15958</strain>
    </source>
</reference>
<proteinExistence type="inferred from homology"/>
<dbReference type="GO" id="GO:0030288">
    <property type="term" value="C:outer membrane-bounded periplasmic space"/>
    <property type="evidence" value="ECO:0007669"/>
    <property type="project" value="TreeGrafter"/>
</dbReference>
<dbReference type="InterPro" id="IPR040573">
    <property type="entry name" value="TSP_N"/>
</dbReference>
<dbReference type="Gene3D" id="2.30.42.10">
    <property type="match status" value="1"/>
</dbReference>
<keyword evidence="7" id="KW-1185">Reference proteome</keyword>
<feature type="domain" description="PDZ" evidence="5">
    <location>
        <begin position="242"/>
        <end position="316"/>
    </location>
</feature>
<dbReference type="Gene3D" id="3.90.226.10">
    <property type="entry name" value="2-enoyl-CoA Hydratase, Chain A, domain 1"/>
    <property type="match status" value="1"/>
</dbReference>
<accession>A0A916Z6F6</accession>
<dbReference type="InterPro" id="IPR004447">
    <property type="entry name" value="Peptidase_S41A"/>
</dbReference>
<dbReference type="SUPFAM" id="SSF52096">
    <property type="entry name" value="ClpP/crotonase"/>
    <property type="match status" value="1"/>
</dbReference>
<evidence type="ECO:0000256" key="3">
    <source>
        <dbReference type="ARBA" id="ARBA00022801"/>
    </source>
</evidence>
<dbReference type="Pfam" id="PF17804">
    <property type="entry name" value="TSP_NTD"/>
    <property type="match status" value="1"/>
</dbReference>
<reference evidence="6" key="2">
    <citation type="submission" date="2020-09" db="EMBL/GenBank/DDBJ databases">
        <authorList>
            <person name="Sun Q."/>
            <person name="Zhou Y."/>
        </authorList>
    </citation>
    <scope>NUCLEOTIDE SEQUENCE</scope>
    <source>
        <strain evidence="6">CGMCC 1.15958</strain>
    </source>
</reference>
<dbReference type="InterPro" id="IPR020992">
    <property type="entry name" value="Tail_Prtase_C"/>
</dbReference>
<dbReference type="GO" id="GO:0007165">
    <property type="term" value="P:signal transduction"/>
    <property type="evidence" value="ECO:0007669"/>
    <property type="project" value="TreeGrafter"/>
</dbReference>
<sequence>MSHKYFLACFFIAVVFHHVTFAQNKANQLKPAEKADLLVQVLQKKHCEPRKIDNLFSEQLFDLFLKNLDEQKSIFTATDEVSLSKYKSLLDDQIKAKDLVILSKISQIYRNRLLKIDSIIQQFTQKPIDFYAKTNYQPERTVFPKDEKEWQECWQNEFRFQILKNVFNSLSTEKNANFNDKTILAQKEVNARKRVRESNLRQIKSLLGQSNEDLENTVATTFLESIANLYDKHTEYFGFDDALDFLKSGSTKNEIFGFRIGENKNGEIEILTLVPGSPAWKSGLLNKGDVIVSLQWEGKEVIDVTGVDEDEVKELLASEHETPLHITVRKASQETVTVKLVRAAIVQDERGARGFILQNKEKFGYINLPAFYSDFEDAEGSGCANDVAKEIVKFNQEGIKGLILDLRFNGGGSLKEALDLAGIFIDQGVFGAYKGNSPKSYIAKDPNRGSIYDGPMIVLVNQASASASEILAGILQDYKRAVIVGAKTYGKGVAQTFFPLDSLSRMPRDFVKYTISRVFRPSGRALQTRGVMPDVVLPSMFDGMQVGEIYDGYFLSADTLTRVLNYSPLPDLPIQKLAQNSQERQRNNSVFQHIEMAAKKIKDLESQKNKQISLEWNAFQQEFKKEKEEIASMTKATELSKANFTVSLTALEQQRTQLDSYWKELNEQIFETLKKDAYIEEAIQILLDLK</sequence>
<dbReference type="SUPFAM" id="SSF50156">
    <property type="entry name" value="PDZ domain-like"/>
    <property type="match status" value="1"/>
</dbReference>
<dbReference type="Pfam" id="PF03572">
    <property type="entry name" value="Peptidase_S41"/>
    <property type="match status" value="1"/>
</dbReference>
<dbReference type="SMART" id="SM00228">
    <property type="entry name" value="PDZ"/>
    <property type="match status" value="1"/>
</dbReference>
<evidence type="ECO:0000256" key="4">
    <source>
        <dbReference type="ARBA" id="ARBA00022825"/>
    </source>
</evidence>
<dbReference type="SMART" id="SM00245">
    <property type="entry name" value="TSPc"/>
    <property type="match status" value="1"/>
</dbReference>
<organism evidence="6 7">
    <name type="scientific">Emticicia aquatilis</name>
    <dbReference type="NCBI Taxonomy" id="1537369"/>
    <lineage>
        <taxon>Bacteria</taxon>
        <taxon>Pseudomonadati</taxon>
        <taxon>Bacteroidota</taxon>
        <taxon>Cytophagia</taxon>
        <taxon>Cytophagales</taxon>
        <taxon>Leadbetterellaceae</taxon>
        <taxon>Emticicia</taxon>
    </lineage>
</organism>
<dbReference type="InterPro" id="IPR001478">
    <property type="entry name" value="PDZ"/>
</dbReference>
<protein>
    <submittedName>
        <fullName evidence="6">Tail-specific protease</fullName>
    </submittedName>
</protein>
<evidence type="ECO:0000259" key="5">
    <source>
        <dbReference type="PROSITE" id="PS50106"/>
    </source>
</evidence>
<dbReference type="GO" id="GO:0004175">
    <property type="term" value="F:endopeptidase activity"/>
    <property type="evidence" value="ECO:0007669"/>
    <property type="project" value="TreeGrafter"/>
</dbReference>
<keyword evidence="4" id="KW-0720">Serine protease</keyword>
<gene>
    <name evidence="6" type="ORF">GCM10011514_46840</name>
</gene>
<evidence type="ECO:0000256" key="1">
    <source>
        <dbReference type="ARBA" id="ARBA00009179"/>
    </source>
</evidence>
<name>A0A916Z6F6_9BACT</name>
<dbReference type="AlphaFoldDB" id="A0A916Z6F6"/>
<dbReference type="CDD" id="cd07560">
    <property type="entry name" value="Peptidase_S41_CPP"/>
    <property type="match status" value="1"/>
</dbReference>
<dbReference type="RefSeq" id="WP_188770049.1">
    <property type="nucleotide sequence ID" value="NZ_BMKK01000013.1"/>
</dbReference>
<comment type="similarity">
    <text evidence="1">Belongs to the peptidase S41A family.</text>
</comment>
<keyword evidence="2 6" id="KW-0645">Protease</keyword>
<evidence type="ECO:0000256" key="2">
    <source>
        <dbReference type="ARBA" id="ARBA00022670"/>
    </source>
</evidence>
<dbReference type="Pfam" id="PF11818">
    <property type="entry name" value="DUF3340"/>
    <property type="match status" value="1"/>
</dbReference>
<dbReference type="GO" id="GO:0008236">
    <property type="term" value="F:serine-type peptidase activity"/>
    <property type="evidence" value="ECO:0007669"/>
    <property type="project" value="UniProtKB-KW"/>
</dbReference>
<dbReference type="Proteomes" id="UP000609064">
    <property type="component" value="Unassembled WGS sequence"/>
</dbReference>
<dbReference type="InterPro" id="IPR005151">
    <property type="entry name" value="Tail-specific_protease"/>
</dbReference>
<comment type="caution">
    <text evidence="6">The sequence shown here is derived from an EMBL/GenBank/DDBJ whole genome shotgun (WGS) entry which is preliminary data.</text>
</comment>
<dbReference type="PROSITE" id="PS50106">
    <property type="entry name" value="PDZ"/>
    <property type="match status" value="1"/>
</dbReference>
<dbReference type="EMBL" id="BMKK01000013">
    <property type="protein sequence ID" value="GGD77576.1"/>
    <property type="molecule type" value="Genomic_DNA"/>
</dbReference>
<evidence type="ECO:0000313" key="6">
    <source>
        <dbReference type="EMBL" id="GGD77576.1"/>
    </source>
</evidence>
<evidence type="ECO:0000313" key="7">
    <source>
        <dbReference type="Proteomes" id="UP000609064"/>
    </source>
</evidence>
<dbReference type="InterPro" id="IPR036034">
    <property type="entry name" value="PDZ_sf"/>
</dbReference>
<dbReference type="GO" id="GO:0006508">
    <property type="term" value="P:proteolysis"/>
    <property type="evidence" value="ECO:0007669"/>
    <property type="project" value="UniProtKB-KW"/>
</dbReference>
<dbReference type="InterPro" id="IPR029045">
    <property type="entry name" value="ClpP/crotonase-like_dom_sf"/>
</dbReference>
<dbReference type="PANTHER" id="PTHR32060:SF22">
    <property type="entry name" value="CARBOXYL-TERMINAL-PROCESSING PEPTIDASE 3, CHLOROPLASTIC"/>
    <property type="match status" value="1"/>
</dbReference>